<name>A0A0K2TEM0_LEPSM</name>
<proteinExistence type="predicted"/>
<dbReference type="AlphaFoldDB" id="A0A0K2TEM0"/>
<sequence length="79" mass="8879">MFCFCLSTILVDRDRSLHLAAYVMGIALVRGESAFKERRPPGDIANIHSPFVGVGPNSFRIISDFASEWSCPITRIKYM</sequence>
<protein>
    <submittedName>
        <fullName evidence="1">Uncharacterized protein</fullName>
    </submittedName>
</protein>
<organism evidence="1">
    <name type="scientific">Lepeophtheirus salmonis</name>
    <name type="common">Salmon louse</name>
    <name type="synonym">Caligus salmonis</name>
    <dbReference type="NCBI Taxonomy" id="72036"/>
    <lineage>
        <taxon>Eukaryota</taxon>
        <taxon>Metazoa</taxon>
        <taxon>Ecdysozoa</taxon>
        <taxon>Arthropoda</taxon>
        <taxon>Crustacea</taxon>
        <taxon>Multicrustacea</taxon>
        <taxon>Hexanauplia</taxon>
        <taxon>Copepoda</taxon>
        <taxon>Siphonostomatoida</taxon>
        <taxon>Caligidae</taxon>
        <taxon>Lepeophtheirus</taxon>
    </lineage>
</organism>
<reference evidence="1" key="1">
    <citation type="submission" date="2014-05" db="EMBL/GenBank/DDBJ databases">
        <authorList>
            <person name="Chronopoulou M."/>
        </authorList>
    </citation>
    <scope>NUCLEOTIDE SEQUENCE</scope>
    <source>
        <tissue evidence="1">Whole organism</tissue>
    </source>
</reference>
<dbReference type="EMBL" id="HACA01007103">
    <property type="protein sequence ID" value="CDW24464.1"/>
    <property type="molecule type" value="Transcribed_RNA"/>
</dbReference>
<evidence type="ECO:0000313" key="1">
    <source>
        <dbReference type="EMBL" id="CDW24464.1"/>
    </source>
</evidence>
<accession>A0A0K2TEM0</accession>